<evidence type="ECO:0008006" key="4">
    <source>
        <dbReference type="Google" id="ProtNLM"/>
    </source>
</evidence>
<feature type="transmembrane region" description="Helical" evidence="1">
    <location>
        <begin position="17"/>
        <end position="39"/>
    </location>
</feature>
<dbReference type="STRING" id="466.Lmac_2803"/>
<dbReference type="Pfam" id="PF11444">
    <property type="entry name" value="DUF2895"/>
    <property type="match status" value="1"/>
</dbReference>
<organism evidence="2 3">
    <name type="scientific">Legionella maceachernii</name>
    <dbReference type="NCBI Taxonomy" id="466"/>
    <lineage>
        <taxon>Bacteria</taxon>
        <taxon>Pseudomonadati</taxon>
        <taxon>Pseudomonadota</taxon>
        <taxon>Gammaproteobacteria</taxon>
        <taxon>Legionellales</taxon>
        <taxon>Legionellaceae</taxon>
        <taxon>Legionella</taxon>
    </lineage>
</organism>
<name>A0A0W0VV25_9GAMM</name>
<protein>
    <recommendedName>
        <fullName evidence="4">Integrating conjugative element protein, PFL_4703 family</fullName>
    </recommendedName>
</protein>
<dbReference type="InterPro" id="IPR021548">
    <property type="entry name" value="DUF2895"/>
</dbReference>
<dbReference type="EMBL" id="LNYL01000051">
    <property type="protein sequence ID" value="KTD23930.1"/>
    <property type="molecule type" value="Genomic_DNA"/>
</dbReference>
<accession>A0A0W0VV25</accession>
<dbReference type="AlphaFoldDB" id="A0A0W0VV25"/>
<reference evidence="2 3" key="1">
    <citation type="submission" date="2015-11" db="EMBL/GenBank/DDBJ databases">
        <title>Genomic analysis of 38 Legionella species identifies large and diverse effector repertoires.</title>
        <authorList>
            <person name="Burstein D."/>
            <person name="Amaro F."/>
            <person name="Zusman T."/>
            <person name="Lifshitz Z."/>
            <person name="Cohen O."/>
            <person name="Gilbert J.A."/>
            <person name="Pupko T."/>
            <person name="Shuman H.A."/>
            <person name="Segal G."/>
        </authorList>
    </citation>
    <scope>NUCLEOTIDE SEQUENCE [LARGE SCALE GENOMIC DNA]</scope>
    <source>
        <strain evidence="2 3">PX-1-G2-E2</strain>
    </source>
</reference>
<proteinExistence type="predicted"/>
<comment type="caution">
    <text evidence="2">The sequence shown here is derived from an EMBL/GenBank/DDBJ whole genome shotgun (WGS) entry which is preliminary data.</text>
</comment>
<evidence type="ECO:0000313" key="2">
    <source>
        <dbReference type="EMBL" id="KTD23930.1"/>
    </source>
</evidence>
<dbReference type="Proteomes" id="UP000054908">
    <property type="component" value="Unassembled WGS sequence"/>
</dbReference>
<dbReference type="OrthoDB" id="8558441at2"/>
<keyword evidence="1" id="KW-0472">Membrane</keyword>
<dbReference type="PATRIC" id="fig|466.6.peg.2999"/>
<evidence type="ECO:0000256" key="1">
    <source>
        <dbReference type="SAM" id="Phobius"/>
    </source>
</evidence>
<keyword evidence="1" id="KW-1133">Transmembrane helix</keyword>
<keyword evidence="1" id="KW-0812">Transmembrane</keyword>
<sequence length="219" mass="25171">MFKYWKKIDSLNQLNRLLLLFVVLLGMIVSGLLVTLGLIPKRYEFWLSPAITSNGGLMVSNEIPNEYVQGFVATLVPALNSWSKGGKAEFAHNLSTYHYYLTPRHRELLKQTLIAYEETQLFNRAQVASLYRFMEENDVKKIAPNLWEVHLTLRISQRISDASPMVIADKVVDYHFRVARVYLSRLNNPFQLALDGYTQPETLVNDLLASPTKDKHDNI</sequence>
<keyword evidence="3" id="KW-1185">Reference proteome</keyword>
<gene>
    <name evidence="2" type="ORF">Lmac_2803</name>
</gene>
<evidence type="ECO:0000313" key="3">
    <source>
        <dbReference type="Proteomes" id="UP000054908"/>
    </source>
</evidence>
<dbReference type="RefSeq" id="WP_058453488.1">
    <property type="nucleotide sequence ID" value="NZ_CAAAIB010000008.1"/>
</dbReference>